<feature type="compositionally biased region" description="Pro residues" evidence="10">
    <location>
        <begin position="215"/>
        <end position="228"/>
    </location>
</feature>
<evidence type="ECO:0000256" key="3">
    <source>
        <dbReference type="ARBA" id="ARBA00022475"/>
    </source>
</evidence>
<keyword evidence="5 11" id="KW-0732">Signal</keyword>
<evidence type="ECO:0000256" key="2">
    <source>
        <dbReference type="ARBA" id="ARBA00009748"/>
    </source>
</evidence>
<reference evidence="13" key="1">
    <citation type="journal article" date="2019" name="Database">
        <title>The radish genome database (RadishGD): an integrated information resource for radish genomics.</title>
        <authorList>
            <person name="Yu H.J."/>
            <person name="Baek S."/>
            <person name="Lee Y.J."/>
            <person name="Cho A."/>
            <person name="Mun J.H."/>
        </authorList>
    </citation>
    <scope>NUCLEOTIDE SEQUENCE [LARGE SCALE GENOMIC DNA]</scope>
    <source>
        <strain evidence="13">cv. WK10039</strain>
    </source>
</reference>
<dbReference type="PANTHER" id="PTHR33044">
    <property type="entry name" value="BIFUNCTIONAL INHIBITOR/LIPID-TRANSFER PROTEIN/SEED STORAGE 2S ALBUMIN SUPERFAMILY PROTEIN-RELATED"/>
    <property type="match status" value="1"/>
</dbReference>
<accession>A0A6J0KQ14</accession>
<dbReference type="GO" id="GO:0005886">
    <property type="term" value="C:plasma membrane"/>
    <property type="evidence" value="ECO:0007669"/>
    <property type="project" value="UniProtKB-SubCell"/>
</dbReference>
<evidence type="ECO:0000256" key="5">
    <source>
        <dbReference type="ARBA" id="ARBA00022729"/>
    </source>
</evidence>
<evidence type="ECO:0000256" key="8">
    <source>
        <dbReference type="ARBA" id="ARBA00023180"/>
    </source>
</evidence>
<evidence type="ECO:0000313" key="14">
    <source>
        <dbReference type="RefSeq" id="XP_018450000.1"/>
    </source>
</evidence>
<keyword evidence="9" id="KW-0449">Lipoprotein</keyword>
<proteinExistence type="inferred from homology"/>
<dbReference type="InterPro" id="IPR016140">
    <property type="entry name" value="Bifunc_inhib/LTP/seed_store"/>
</dbReference>
<dbReference type="GeneID" id="108821462"/>
<comment type="subcellular location">
    <subcellularLocation>
        <location evidence="1">Cell membrane</location>
        <topology evidence="1">Lipid-anchor</topology>
        <topology evidence="1">GPI-anchor</topology>
    </subcellularLocation>
</comment>
<dbReference type="OrthoDB" id="659547at2759"/>
<keyword evidence="3" id="KW-1003">Cell membrane</keyword>
<gene>
    <name evidence="14" type="primary">LOC108821462</name>
</gene>
<keyword evidence="4" id="KW-0336">GPI-anchor</keyword>
<feature type="domain" description="Bifunctional inhibitor/plant lipid transfer protein/seed storage helical" evidence="12">
    <location>
        <begin position="88"/>
        <end position="164"/>
    </location>
</feature>
<feature type="region of interest" description="Disordered" evidence="10">
    <location>
        <begin position="169"/>
        <end position="232"/>
    </location>
</feature>
<evidence type="ECO:0000256" key="11">
    <source>
        <dbReference type="SAM" id="SignalP"/>
    </source>
</evidence>
<keyword evidence="6" id="KW-0472">Membrane</keyword>
<keyword evidence="8" id="KW-0325">Glycoprotein</keyword>
<feature type="compositionally biased region" description="Low complexity" evidence="10">
    <location>
        <begin position="169"/>
        <end position="189"/>
    </location>
</feature>
<comment type="similarity">
    <text evidence="2">Belongs to the plant LTP family.</text>
</comment>
<keyword evidence="7" id="KW-1015">Disulfide bond</keyword>
<feature type="chain" id="PRO_5026767011" evidence="11">
    <location>
        <begin position="21"/>
        <end position="304"/>
    </location>
</feature>
<protein>
    <submittedName>
        <fullName evidence="14">Non-specific lipid transfer protein GPI-anchored 23-like</fullName>
    </submittedName>
</protein>
<evidence type="ECO:0000256" key="6">
    <source>
        <dbReference type="ARBA" id="ARBA00023136"/>
    </source>
</evidence>
<evidence type="ECO:0000256" key="7">
    <source>
        <dbReference type="ARBA" id="ARBA00023157"/>
    </source>
</evidence>
<name>A0A6J0KQ14_RAPSA</name>
<dbReference type="SMART" id="SM00499">
    <property type="entry name" value="AAI"/>
    <property type="match status" value="1"/>
</dbReference>
<dbReference type="AlphaFoldDB" id="A0A6J0KQ14"/>
<dbReference type="Gene3D" id="1.10.110.10">
    <property type="entry name" value="Plant lipid-transfer and hydrophobic proteins"/>
    <property type="match status" value="1"/>
</dbReference>
<dbReference type="InterPro" id="IPR036312">
    <property type="entry name" value="Bifun_inhib/LTP/seed_sf"/>
</dbReference>
<evidence type="ECO:0000256" key="10">
    <source>
        <dbReference type="SAM" id="MobiDB-lite"/>
    </source>
</evidence>
<evidence type="ECO:0000256" key="9">
    <source>
        <dbReference type="ARBA" id="ARBA00023288"/>
    </source>
</evidence>
<keyword evidence="13" id="KW-1185">Reference proteome</keyword>
<sequence length="304" mass="31750">MKNQLFVLFTVLLLFSYVAAELLSPSEVPSISESPLVSPSDAPAVLESPLISPSDAYVLSESPIVSPSNTPLLSPSSEDSEPSSNNDCSTVIYSMFDCLSFLTIGSTDLSPTKSCCDGVKIVLEYNPNCLCIALESSRDMGFELINRKALAMPSICNIPINSHCDVVSSPTASISTPETTTISPSEQPTNLSPPVVVTQSPPKVITSSPPAVSNPSPPTFTTPTPPTFTTPSPSVNPLLPAVISSPVRTASPPTITQSSPAMTALSPAIIAPSPSKSGATNLSISKLFLRIVTISTLVMLFPSI</sequence>
<evidence type="ECO:0000259" key="12">
    <source>
        <dbReference type="SMART" id="SM00499"/>
    </source>
</evidence>
<dbReference type="InterPro" id="IPR043325">
    <property type="entry name" value="LTSS"/>
</dbReference>
<evidence type="ECO:0000256" key="4">
    <source>
        <dbReference type="ARBA" id="ARBA00022622"/>
    </source>
</evidence>
<dbReference type="SUPFAM" id="SSF47699">
    <property type="entry name" value="Bifunctional inhibitor/lipid-transfer protein/seed storage 2S albumin"/>
    <property type="match status" value="1"/>
</dbReference>
<dbReference type="KEGG" id="rsz:108821462"/>
<evidence type="ECO:0000313" key="13">
    <source>
        <dbReference type="Proteomes" id="UP000504610"/>
    </source>
</evidence>
<reference evidence="14" key="2">
    <citation type="submission" date="2025-08" db="UniProtKB">
        <authorList>
            <consortium name="RefSeq"/>
        </authorList>
    </citation>
    <scope>IDENTIFICATION</scope>
    <source>
        <tissue evidence="14">Leaf</tissue>
    </source>
</reference>
<dbReference type="RefSeq" id="XP_018450000.1">
    <property type="nucleotide sequence ID" value="XM_018594498.2"/>
</dbReference>
<dbReference type="Proteomes" id="UP000504610">
    <property type="component" value="Chromosome 8"/>
</dbReference>
<dbReference type="Pfam" id="PF14368">
    <property type="entry name" value="LTP_2"/>
    <property type="match status" value="1"/>
</dbReference>
<dbReference type="CDD" id="cd00010">
    <property type="entry name" value="AAI_LTSS"/>
    <property type="match status" value="1"/>
</dbReference>
<feature type="signal peptide" evidence="11">
    <location>
        <begin position="1"/>
        <end position="20"/>
    </location>
</feature>
<evidence type="ECO:0000256" key="1">
    <source>
        <dbReference type="ARBA" id="ARBA00004609"/>
    </source>
</evidence>
<dbReference type="GO" id="GO:0098552">
    <property type="term" value="C:side of membrane"/>
    <property type="evidence" value="ECO:0007669"/>
    <property type="project" value="UniProtKB-KW"/>
</dbReference>
<organism evidence="13 14">
    <name type="scientific">Raphanus sativus</name>
    <name type="common">Radish</name>
    <name type="synonym">Raphanus raphanistrum var. sativus</name>
    <dbReference type="NCBI Taxonomy" id="3726"/>
    <lineage>
        <taxon>Eukaryota</taxon>
        <taxon>Viridiplantae</taxon>
        <taxon>Streptophyta</taxon>
        <taxon>Embryophyta</taxon>
        <taxon>Tracheophyta</taxon>
        <taxon>Spermatophyta</taxon>
        <taxon>Magnoliopsida</taxon>
        <taxon>eudicotyledons</taxon>
        <taxon>Gunneridae</taxon>
        <taxon>Pentapetalae</taxon>
        <taxon>rosids</taxon>
        <taxon>malvids</taxon>
        <taxon>Brassicales</taxon>
        <taxon>Brassicaceae</taxon>
        <taxon>Brassiceae</taxon>
        <taxon>Raphanus</taxon>
    </lineage>
</organism>